<feature type="domain" description="DUF6534" evidence="3">
    <location>
        <begin position="183"/>
        <end position="268"/>
    </location>
</feature>
<comment type="caution">
    <text evidence="4">The sequence shown here is derived from an EMBL/GenBank/DDBJ whole genome shotgun (WGS) entry which is preliminary data.</text>
</comment>
<evidence type="ECO:0000313" key="5">
    <source>
        <dbReference type="Proteomes" id="UP000636479"/>
    </source>
</evidence>
<dbReference type="Proteomes" id="UP000636479">
    <property type="component" value="Unassembled WGS sequence"/>
</dbReference>
<dbReference type="GeneID" id="59351859"/>
<feature type="transmembrane region" description="Helical" evidence="2">
    <location>
        <begin position="136"/>
        <end position="156"/>
    </location>
</feature>
<feature type="transmembrane region" description="Helical" evidence="2">
    <location>
        <begin position="47"/>
        <end position="68"/>
    </location>
</feature>
<feature type="region of interest" description="Disordered" evidence="1">
    <location>
        <begin position="365"/>
        <end position="388"/>
    </location>
</feature>
<dbReference type="InterPro" id="IPR045339">
    <property type="entry name" value="DUF6534"/>
</dbReference>
<feature type="transmembrane region" description="Helical" evidence="2">
    <location>
        <begin position="12"/>
        <end position="35"/>
    </location>
</feature>
<dbReference type="PANTHER" id="PTHR40465:SF1">
    <property type="entry name" value="DUF6534 DOMAIN-CONTAINING PROTEIN"/>
    <property type="match status" value="1"/>
</dbReference>
<organism evidence="4 5">
    <name type="scientific">Mycena indigotica</name>
    <dbReference type="NCBI Taxonomy" id="2126181"/>
    <lineage>
        <taxon>Eukaryota</taxon>
        <taxon>Fungi</taxon>
        <taxon>Dikarya</taxon>
        <taxon>Basidiomycota</taxon>
        <taxon>Agaricomycotina</taxon>
        <taxon>Agaricomycetes</taxon>
        <taxon>Agaricomycetidae</taxon>
        <taxon>Agaricales</taxon>
        <taxon>Marasmiineae</taxon>
        <taxon>Mycenaceae</taxon>
        <taxon>Mycena</taxon>
    </lineage>
</organism>
<keyword evidence="2" id="KW-0472">Membrane</keyword>
<keyword evidence="5" id="KW-1185">Reference proteome</keyword>
<evidence type="ECO:0000259" key="3">
    <source>
        <dbReference type="Pfam" id="PF20152"/>
    </source>
</evidence>
<keyword evidence="2" id="KW-1133">Transmembrane helix</keyword>
<dbReference type="AlphaFoldDB" id="A0A8H6S2U8"/>
<feature type="region of interest" description="Disordered" evidence="1">
    <location>
        <begin position="269"/>
        <end position="298"/>
    </location>
</feature>
<dbReference type="RefSeq" id="XP_037214549.1">
    <property type="nucleotide sequence ID" value="XM_037369343.1"/>
</dbReference>
<dbReference type="Pfam" id="PF20152">
    <property type="entry name" value="DUF6534"/>
    <property type="match status" value="1"/>
</dbReference>
<evidence type="ECO:0000256" key="1">
    <source>
        <dbReference type="SAM" id="MobiDB-lite"/>
    </source>
</evidence>
<feature type="transmembrane region" description="Helical" evidence="2">
    <location>
        <begin position="176"/>
        <end position="199"/>
    </location>
</feature>
<keyword evidence="2" id="KW-0812">Transmembrane</keyword>
<dbReference type="OrthoDB" id="3265526at2759"/>
<dbReference type="PANTHER" id="PTHR40465">
    <property type="entry name" value="CHROMOSOME 1, WHOLE GENOME SHOTGUN SEQUENCE"/>
    <property type="match status" value="1"/>
</dbReference>
<evidence type="ECO:0000256" key="2">
    <source>
        <dbReference type="SAM" id="Phobius"/>
    </source>
</evidence>
<proteinExistence type="predicted"/>
<protein>
    <recommendedName>
        <fullName evidence="3">DUF6534 domain-containing protein</fullName>
    </recommendedName>
</protein>
<gene>
    <name evidence="4" type="ORF">MIND_01287500</name>
</gene>
<feature type="transmembrane region" description="Helical" evidence="2">
    <location>
        <begin position="99"/>
        <end position="124"/>
    </location>
</feature>
<evidence type="ECO:0000313" key="4">
    <source>
        <dbReference type="EMBL" id="KAF7291427.1"/>
    </source>
</evidence>
<dbReference type="EMBL" id="JACAZF010000013">
    <property type="protein sequence ID" value="KAF7291427.1"/>
    <property type="molecule type" value="Genomic_DNA"/>
</dbReference>
<accession>A0A8H6S2U8</accession>
<feature type="transmembrane region" description="Helical" evidence="2">
    <location>
        <begin position="220"/>
        <end position="240"/>
    </location>
</feature>
<reference evidence="4" key="1">
    <citation type="submission" date="2020-05" db="EMBL/GenBank/DDBJ databases">
        <title>Mycena genomes resolve the evolution of fungal bioluminescence.</title>
        <authorList>
            <person name="Tsai I.J."/>
        </authorList>
    </citation>
    <scope>NUCLEOTIDE SEQUENCE</scope>
    <source>
        <strain evidence="4">171206Taipei</strain>
    </source>
</reference>
<name>A0A8H6S2U8_9AGAR</name>
<sequence>MPGPGAELVLGPMLFGVLLSIGLYGVMTAQMFAYYQRFPNDFRWIRLFMLYLFLAETAVVVAEVGIIYQPLIQEFGSPLALQNRPACTSFRSPYGGLRFRLVCLHAKLADSLLIILVSTPIQLFTAWRIKVITHSYILPSIISLFAIASFASGLVLSANVFAHAHFRDFPAFATEAITWLVATAACDVLVAVGMTHALLTRRTGFGGVDGQINRIVRMTIETGAVTAVAAIADILLASFVPGTTNFIVDFPLSMLYTCSVLAMLNSRTPRSGKNSSSSSGPQMLPSPATSRTGAGGAARWHTQLAPTMHLSRSPRPTVRRVTAGYTSPGPTLDIARSPESAEWPWYGMTSANKPADAFAMQPLARESAPAGPQKVAVPVPRPAEPHFF</sequence>